<keyword evidence="1" id="KW-0611">Plant defense</keyword>
<name>A0A7J7GMF0_CAMSI</name>
<dbReference type="InterPro" id="IPR032675">
    <property type="entry name" value="LRR_dom_sf"/>
</dbReference>
<dbReference type="GO" id="GO:0006952">
    <property type="term" value="P:defense response"/>
    <property type="evidence" value="ECO:0007669"/>
    <property type="project" value="UniProtKB-KW"/>
</dbReference>
<proteinExistence type="predicted"/>
<reference evidence="3" key="1">
    <citation type="journal article" date="2020" name="Nat. Commun.">
        <title>Genome assembly of wild tea tree DASZ reveals pedigree and selection history of tea varieties.</title>
        <authorList>
            <person name="Zhang W."/>
            <person name="Zhang Y."/>
            <person name="Qiu H."/>
            <person name="Guo Y."/>
            <person name="Wan H."/>
            <person name="Zhang X."/>
            <person name="Scossa F."/>
            <person name="Alseekh S."/>
            <person name="Zhang Q."/>
            <person name="Wang P."/>
            <person name="Xu L."/>
            <person name="Schmidt M.H."/>
            <person name="Jia X."/>
            <person name="Li D."/>
            <person name="Zhu A."/>
            <person name="Guo F."/>
            <person name="Chen W."/>
            <person name="Ni D."/>
            <person name="Usadel B."/>
            <person name="Fernie A.R."/>
            <person name="Wen W."/>
        </authorList>
    </citation>
    <scope>NUCLEOTIDE SEQUENCE [LARGE SCALE GENOMIC DNA]</scope>
    <source>
        <strain evidence="3">cv. G240</strain>
    </source>
</reference>
<evidence type="ECO:0000313" key="2">
    <source>
        <dbReference type="EMBL" id="KAF5941405.1"/>
    </source>
</evidence>
<dbReference type="SUPFAM" id="SSF52047">
    <property type="entry name" value="RNI-like"/>
    <property type="match status" value="1"/>
</dbReference>
<accession>A0A7J7GMF0</accession>
<reference evidence="2 3" key="2">
    <citation type="submission" date="2020-07" db="EMBL/GenBank/DDBJ databases">
        <title>Genome assembly of wild tea tree DASZ reveals pedigree and selection history of tea varieties.</title>
        <authorList>
            <person name="Zhang W."/>
        </authorList>
    </citation>
    <scope>NUCLEOTIDE SEQUENCE [LARGE SCALE GENOMIC DNA]</scope>
    <source>
        <strain evidence="3">cv. G240</strain>
        <tissue evidence="2">Leaf</tissue>
    </source>
</reference>
<dbReference type="Gene3D" id="3.80.10.10">
    <property type="entry name" value="Ribonuclease Inhibitor"/>
    <property type="match status" value="1"/>
</dbReference>
<organism evidence="2 3">
    <name type="scientific">Camellia sinensis</name>
    <name type="common">Tea plant</name>
    <name type="synonym">Thea sinensis</name>
    <dbReference type="NCBI Taxonomy" id="4442"/>
    <lineage>
        <taxon>Eukaryota</taxon>
        <taxon>Viridiplantae</taxon>
        <taxon>Streptophyta</taxon>
        <taxon>Embryophyta</taxon>
        <taxon>Tracheophyta</taxon>
        <taxon>Spermatophyta</taxon>
        <taxon>Magnoliopsida</taxon>
        <taxon>eudicotyledons</taxon>
        <taxon>Gunneridae</taxon>
        <taxon>Pentapetalae</taxon>
        <taxon>asterids</taxon>
        <taxon>Ericales</taxon>
        <taxon>Theaceae</taxon>
        <taxon>Camellia</taxon>
    </lineage>
</organism>
<dbReference type="AlphaFoldDB" id="A0A7J7GMF0"/>
<protein>
    <submittedName>
        <fullName evidence="2">Uncharacterized protein</fullName>
    </submittedName>
</protein>
<comment type="caution">
    <text evidence="2">The sequence shown here is derived from an EMBL/GenBank/DDBJ whole genome shotgun (WGS) entry which is preliminary data.</text>
</comment>
<dbReference type="PANTHER" id="PTHR36766:SF70">
    <property type="entry name" value="DISEASE RESISTANCE PROTEIN RGA4"/>
    <property type="match status" value="1"/>
</dbReference>
<evidence type="ECO:0000256" key="1">
    <source>
        <dbReference type="ARBA" id="ARBA00022821"/>
    </source>
</evidence>
<sequence length="171" mass="19318">MANSDELCSLTSLQNLMIRGCPRLADWWAERLFCLASLQILTIGSFSEELEYFPWPSTVSAASASASTSSSVTATTDVDTNYHPNPKQYPFMSLESLTLYGWERVKYLPDQLQHLTTLRDMSLLSFIGLEALPEWLGNLSSLHSLNIWNCPNLMNLPNMEAMQHHSPIYDL</sequence>
<dbReference type="PANTHER" id="PTHR36766">
    <property type="entry name" value="PLANT BROAD-SPECTRUM MILDEW RESISTANCE PROTEIN RPW8"/>
    <property type="match status" value="1"/>
</dbReference>
<keyword evidence="3" id="KW-1185">Reference proteome</keyword>
<gene>
    <name evidence="2" type="ORF">HYC85_019047</name>
</gene>
<evidence type="ECO:0000313" key="3">
    <source>
        <dbReference type="Proteomes" id="UP000593564"/>
    </source>
</evidence>
<dbReference type="EMBL" id="JACBKZ010000009">
    <property type="protein sequence ID" value="KAF5941405.1"/>
    <property type="molecule type" value="Genomic_DNA"/>
</dbReference>
<dbReference type="Proteomes" id="UP000593564">
    <property type="component" value="Unassembled WGS sequence"/>
</dbReference>